<proteinExistence type="predicted"/>
<dbReference type="Proteomes" id="UP001183222">
    <property type="component" value="Unassembled WGS sequence"/>
</dbReference>
<organism evidence="2 3">
    <name type="scientific">Blastococcus goldschmidtiae</name>
    <dbReference type="NCBI Taxonomy" id="3075546"/>
    <lineage>
        <taxon>Bacteria</taxon>
        <taxon>Bacillati</taxon>
        <taxon>Actinomycetota</taxon>
        <taxon>Actinomycetes</taxon>
        <taxon>Geodermatophilales</taxon>
        <taxon>Geodermatophilaceae</taxon>
        <taxon>Blastococcus</taxon>
    </lineage>
</organism>
<gene>
    <name evidence="2" type="ORF">RM425_20295</name>
</gene>
<sequence length="100" mass="10230">MDHALTTDPTEDDVTDPGAADDADRAEQETLVDPAAPSVAGEAAGPGDGVPEADALEQQLAARPGEAGNPARPLGDREANEADLLEQATDVPTDEDELRG</sequence>
<accession>A0ABU2KDJ6</accession>
<comment type="caution">
    <text evidence="2">The sequence shown here is derived from an EMBL/GenBank/DDBJ whole genome shotgun (WGS) entry which is preliminary data.</text>
</comment>
<dbReference type="EMBL" id="JAVREI010000022">
    <property type="protein sequence ID" value="MDT0278248.1"/>
    <property type="molecule type" value="Genomic_DNA"/>
</dbReference>
<feature type="region of interest" description="Disordered" evidence="1">
    <location>
        <begin position="1"/>
        <end position="100"/>
    </location>
</feature>
<keyword evidence="3" id="KW-1185">Reference proteome</keyword>
<dbReference type="RefSeq" id="WP_311347046.1">
    <property type="nucleotide sequence ID" value="NZ_JAVREI010000022.1"/>
</dbReference>
<evidence type="ECO:0000313" key="2">
    <source>
        <dbReference type="EMBL" id="MDT0278248.1"/>
    </source>
</evidence>
<reference evidence="3" key="1">
    <citation type="submission" date="2023-07" db="EMBL/GenBank/DDBJ databases">
        <title>30 novel species of actinomycetes from the DSMZ collection.</title>
        <authorList>
            <person name="Nouioui I."/>
        </authorList>
    </citation>
    <scope>NUCLEOTIDE SEQUENCE [LARGE SCALE GENOMIC DNA]</scope>
    <source>
        <strain evidence="3">DSM 46792</strain>
    </source>
</reference>
<name>A0ABU2KDJ6_9ACTN</name>
<evidence type="ECO:0000256" key="1">
    <source>
        <dbReference type="SAM" id="MobiDB-lite"/>
    </source>
</evidence>
<protein>
    <submittedName>
        <fullName evidence="2">Uncharacterized protein</fullName>
    </submittedName>
</protein>
<evidence type="ECO:0000313" key="3">
    <source>
        <dbReference type="Proteomes" id="UP001183222"/>
    </source>
</evidence>
<feature type="compositionally biased region" description="Acidic residues" evidence="1">
    <location>
        <begin position="9"/>
        <end position="21"/>
    </location>
</feature>